<evidence type="ECO:0000313" key="2">
    <source>
        <dbReference type="Proteomes" id="UP001288620"/>
    </source>
</evidence>
<dbReference type="EMBL" id="JAOBTT010000003">
    <property type="protein sequence ID" value="MDZ7280383.1"/>
    <property type="molecule type" value="Genomic_DNA"/>
</dbReference>
<gene>
    <name evidence="1" type="ORF">N4G40_19190</name>
</gene>
<evidence type="ECO:0000313" key="1">
    <source>
        <dbReference type="EMBL" id="MDZ7280383.1"/>
    </source>
</evidence>
<organism evidence="1 2">
    <name type="scientific">Pantoea eucrina</name>
    <dbReference type="NCBI Taxonomy" id="472693"/>
    <lineage>
        <taxon>Bacteria</taxon>
        <taxon>Pseudomonadati</taxon>
        <taxon>Pseudomonadota</taxon>
        <taxon>Gammaproteobacteria</taxon>
        <taxon>Enterobacterales</taxon>
        <taxon>Erwiniaceae</taxon>
        <taxon>Pantoea</taxon>
    </lineage>
</organism>
<dbReference type="Proteomes" id="UP001288620">
    <property type="component" value="Unassembled WGS sequence"/>
</dbReference>
<keyword evidence="2" id="KW-1185">Reference proteome</keyword>
<reference evidence="2" key="1">
    <citation type="submission" date="2023-07" db="EMBL/GenBank/DDBJ databases">
        <title>Structural and functional analysis of rice phyllospheric bacteria for their antimicrobial properties and defense elicitation against blast disease.</title>
        <authorList>
            <person name="Sahu K.P."/>
            <person name="Asharani P."/>
            <person name="Kumar M."/>
            <person name="Reddy B."/>
            <person name="Kumar A."/>
        </authorList>
    </citation>
    <scope>NUCLEOTIDE SEQUENCE [LARGE SCALE GENOMIC DNA]</scope>
    <source>
        <strain evidence="2">OsEp_Plm_30P10</strain>
    </source>
</reference>
<sequence>MGMYTELVLKCQIKGGVPKEVMDVIQYMFAGADKPARLPEHEFFTLPRWDSIGNCCSFYHHPSVVNSCPKFDYSEEQYIFSRSDIKNYSGEIQAFLDWVKPYIDAMEGQCIGWTWYEEELQPTLIIF</sequence>
<protein>
    <submittedName>
        <fullName evidence="1">Uncharacterized protein</fullName>
    </submittedName>
</protein>
<proteinExistence type="predicted"/>
<accession>A0ABU5LKC0</accession>
<dbReference type="RefSeq" id="WP_322539967.1">
    <property type="nucleotide sequence ID" value="NZ_JAOBTT010000003.1"/>
</dbReference>
<name>A0ABU5LKC0_9GAMM</name>
<comment type="caution">
    <text evidence="1">The sequence shown here is derived from an EMBL/GenBank/DDBJ whole genome shotgun (WGS) entry which is preliminary data.</text>
</comment>